<keyword evidence="7" id="KW-1185">Reference proteome</keyword>
<dbReference type="Pfam" id="PF02872">
    <property type="entry name" value="5_nucleotid_C"/>
    <property type="match status" value="1"/>
</dbReference>
<dbReference type="PROSITE" id="PS00785">
    <property type="entry name" value="5_NUCLEOTIDASE_1"/>
    <property type="match status" value="1"/>
</dbReference>
<dbReference type="STRING" id="321339.SAMN05444340_11633"/>
<dbReference type="PANTHER" id="PTHR11575:SF6">
    <property type="entry name" value="2',3'-CYCLIC-NUCLEOTIDE 2'-PHOSPHODIESTERASE_3'-NUCLEOTIDASE"/>
    <property type="match status" value="1"/>
</dbReference>
<dbReference type="InterPro" id="IPR029052">
    <property type="entry name" value="Metallo-depent_PP-like"/>
</dbReference>
<dbReference type="SUPFAM" id="SSF56300">
    <property type="entry name" value="Metallo-dependent phosphatases"/>
    <property type="match status" value="1"/>
</dbReference>
<name>A0A1H3MA65_9RHOB</name>
<dbReference type="GO" id="GO:0046872">
    <property type="term" value="F:metal ion binding"/>
    <property type="evidence" value="ECO:0007669"/>
    <property type="project" value="InterPro"/>
</dbReference>
<proteinExistence type="inferred from homology"/>
<evidence type="ECO:0000256" key="1">
    <source>
        <dbReference type="ARBA" id="ARBA00006654"/>
    </source>
</evidence>
<dbReference type="AlphaFoldDB" id="A0A1H3MA65"/>
<dbReference type="InterPro" id="IPR036907">
    <property type="entry name" value="5'-Nucleotdase_C_sf"/>
</dbReference>
<dbReference type="RefSeq" id="WP_089884890.1">
    <property type="nucleotide sequence ID" value="NZ_FNPF01000016.1"/>
</dbReference>
<evidence type="ECO:0000313" key="6">
    <source>
        <dbReference type="EMBL" id="SDY73164.1"/>
    </source>
</evidence>
<dbReference type="Gene3D" id="3.60.21.10">
    <property type="match status" value="1"/>
</dbReference>
<dbReference type="PROSITE" id="PS00786">
    <property type="entry name" value="5_NUCLEOTIDASE_2"/>
    <property type="match status" value="1"/>
</dbReference>
<dbReference type="InterPro" id="IPR006179">
    <property type="entry name" value="5_nucleotidase/apyrase"/>
</dbReference>
<keyword evidence="3" id="KW-0378">Hydrolase</keyword>
<reference evidence="6 7" key="1">
    <citation type="submission" date="2016-10" db="EMBL/GenBank/DDBJ databases">
        <authorList>
            <person name="de Groot N.N."/>
        </authorList>
    </citation>
    <scope>NUCLEOTIDE SEQUENCE [LARGE SCALE GENOMIC DNA]</scope>
    <source>
        <strain evidence="6 7">DSM 26880</strain>
    </source>
</reference>
<dbReference type="Proteomes" id="UP000199286">
    <property type="component" value="Unassembled WGS sequence"/>
</dbReference>
<feature type="domain" description="5'-Nucleotidase C-terminal" evidence="5">
    <location>
        <begin position="431"/>
        <end position="560"/>
    </location>
</feature>
<protein>
    <submittedName>
        <fullName evidence="6">2',3'-cyclic-nucleotide 2'-phosphodiesterase / 3'-nucleotidase</fullName>
    </submittedName>
</protein>
<accession>A0A1H3MA65</accession>
<evidence type="ECO:0000313" key="7">
    <source>
        <dbReference type="Proteomes" id="UP000199286"/>
    </source>
</evidence>
<keyword evidence="2" id="KW-0732">Signal</keyword>
<dbReference type="NCBIfam" id="NF006938">
    <property type="entry name" value="PRK09420.1"/>
    <property type="match status" value="1"/>
</dbReference>
<dbReference type="GO" id="GO:0000166">
    <property type="term" value="F:nucleotide binding"/>
    <property type="evidence" value="ECO:0007669"/>
    <property type="project" value="UniProtKB-KW"/>
</dbReference>
<gene>
    <name evidence="6" type="ORF">SAMN05444340_11633</name>
</gene>
<dbReference type="Pfam" id="PF00149">
    <property type="entry name" value="Metallophos"/>
    <property type="match status" value="1"/>
</dbReference>
<dbReference type="GO" id="GO:0030288">
    <property type="term" value="C:outer membrane-bounded periplasmic space"/>
    <property type="evidence" value="ECO:0007669"/>
    <property type="project" value="TreeGrafter"/>
</dbReference>
<dbReference type="InterPro" id="IPR008334">
    <property type="entry name" value="5'-Nucleotdase_C"/>
</dbReference>
<dbReference type="InterPro" id="IPR004843">
    <property type="entry name" value="Calcineurin-like_PHP"/>
</dbReference>
<dbReference type="PRINTS" id="PR01607">
    <property type="entry name" value="APYRASEFAMLY"/>
</dbReference>
<organism evidence="6 7">
    <name type="scientific">Citreimonas salinaria</name>
    <dbReference type="NCBI Taxonomy" id="321339"/>
    <lineage>
        <taxon>Bacteria</taxon>
        <taxon>Pseudomonadati</taxon>
        <taxon>Pseudomonadota</taxon>
        <taxon>Alphaproteobacteria</taxon>
        <taxon>Rhodobacterales</taxon>
        <taxon>Roseobacteraceae</taxon>
        <taxon>Citreimonas</taxon>
    </lineage>
</organism>
<evidence type="ECO:0000256" key="2">
    <source>
        <dbReference type="ARBA" id="ARBA00022729"/>
    </source>
</evidence>
<evidence type="ECO:0000259" key="4">
    <source>
        <dbReference type="Pfam" id="PF00149"/>
    </source>
</evidence>
<dbReference type="Gene3D" id="3.90.780.10">
    <property type="entry name" value="5'-Nucleotidase, C-terminal domain"/>
    <property type="match status" value="1"/>
</dbReference>
<dbReference type="PANTHER" id="PTHR11575">
    <property type="entry name" value="5'-NUCLEOTIDASE-RELATED"/>
    <property type="match status" value="1"/>
</dbReference>
<sequence length="644" mass="68136">MTVGMRAVRKARPGARVALRIMATTDLHAHLRAYDYYRDRDIDTAGLTRTASLIRAARAEVADAVLLDNGDFLQGTPLGDVHASGRAGEAGAQEAEPHPVIAAMNAIGYDAVTLGNHEFDYGLDFLTRTLTGARFPAVVANVARRLGPSAAADDLMFPPYVLIPRRLHDAEGRPHDLTIGVIGFTPPQVMMWNRDKLHGRCAVRHPVEAAQAWVPAMRAAGADVVIALSHGGFGPDPGDGHERAGENASADLAALDGIDAVIAGHVHEVFPSAGAEPHPAADSRSGTVHGKPAVMAGLWGSHLGLIDLDLHHDDTRWSVASSRSEARAIAMRAGCGALTALARDDPALADLVAPAHARTLSFTRRTAGRSPVALHSYFAAIGVDTAARAVMRAQAWAVRKHLASTPYANLPVLSAASAFKAGGRGGPDYYTDIAPGPMTLRDLSDLYVFSNTVLALRVTGAELRGWLERAASVYNTISKGTRDAPLLNPEHPLYMLDAIDGLDYRIDLSAPPRYDVKGCVTDPTHGRIHDLTHRGAPVYDDESFVLACNSHRGLGGGQFPGSGADRVLLHTQEAMRDMILRHVAVGGLDALPAAPLFRFAPMPGTSVLFATGPGALAHAPDVPVPGLTHTGCDGAGFVRFRLAL</sequence>
<dbReference type="InterPro" id="IPR006146">
    <property type="entry name" value="5'-Nucleotdase_CS"/>
</dbReference>
<keyword evidence="3" id="KW-0547">Nucleotide-binding</keyword>
<dbReference type="OrthoDB" id="9803927at2"/>
<evidence type="ECO:0000256" key="3">
    <source>
        <dbReference type="RuleBase" id="RU362119"/>
    </source>
</evidence>
<dbReference type="GO" id="GO:0009166">
    <property type="term" value="P:nucleotide catabolic process"/>
    <property type="evidence" value="ECO:0007669"/>
    <property type="project" value="InterPro"/>
</dbReference>
<dbReference type="GO" id="GO:0016788">
    <property type="term" value="F:hydrolase activity, acting on ester bonds"/>
    <property type="evidence" value="ECO:0007669"/>
    <property type="project" value="InterPro"/>
</dbReference>
<comment type="similarity">
    <text evidence="1 3">Belongs to the 5'-nucleotidase family.</text>
</comment>
<dbReference type="SUPFAM" id="SSF55816">
    <property type="entry name" value="5'-nucleotidase (syn. UDP-sugar hydrolase), C-terminal domain"/>
    <property type="match status" value="1"/>
</dbReference>
<feature type="domain" description="Calcineurin-like phosphoesterase" evidence="4">
    <location>
        <begin position="19"/>
        <end position="268"/>
    </location>
</feature>
<dbReference type="EMBL" id="FNPF01000016">
    <property type="protein sequence ID" value="SDY73164.1"/>
    <property type="molecule type" value="Genomic_DNA"/>
</dbReference>
<evidence type="ECO:0000259" key="5">
    <source>
        <dbReference type="Pfam" id="PF02872"/>
    </source>
</evidence>